<proteinExistence type="predicted"/>
<dbReference type="Gene3D" id="1.10.357.10">
    <property type="entry name" value="Tetracycline Repressor, domain 2"/>
    <property type="match status" value="1"/>
</dbReference>
<evidence type="ECO:0000256" key="2">
    <source>
        <dbReference type="ARBA" id="ARBA00023015"/>
    </source>
</evidence>
<dbReference type="Pfam" id="PF00440">
    <property type="entry name" value="TetR_N"/>
    <property type="match status" value="1"/>
</dbReference>
<dbReference type="PROSITE" id="PS01081">
    <property type="entry name" value="HTH_TETR_1"/>
    <property type="match status" value="1"/>
</dbReference>
<feature type="DNA-binding region" description="H-T-H motif" evidence="5">
    <location>
        <begin position="41"/>
        <end position="60"/>
    </location>
</feature>
<keyword evidence="1" id="KW-0678">Repressor</keyword>
<dbReference type="InterPro" id="IPR050109">
    <property type="entry name" value="HTH-type_TetR-like_transc_reg"/>
</dbReference>
<dbReference type="SUPFAM" id="SSF46689">
    <property type="entry name" value="Homeodomain-like"/>
    <property type="match status" value="1"/>
</dbReference>
<evidence type="ECO:0000256" key="3">
    <source>
        <dbReference type="ARBA" id="ARBA00023125"/>
    </source>
</evidence>
<protein>
    <submittedName>
        <fullName evidence="7">TetR/AcrR family transcriptional regulator</fullName>
    </submittedName>
</protein>
<organism evidence="7 8">
    <name type="scientific">Paracidovorax citrulli</name>
    <name type="common">Acidovorax citrulli</name>
    <dbReference type="NCBI Taxonomy" id="80869"/>
    <lineage>
        <taxon>Bacteria</taxon>
        <taxon>Pseudomonadati</taxon>
        <taxon>Pseudomonadota</taxon>
        <taxon>Betaproteobacteria</taxon>
        <taxon>Burkholderiales</taxon>
        <taxon>Comamonadaceae</taxon>
        <taxon>Paracidovorax</taxon>
    </lineage>
</organism>
<evidence type="ECO:0000256" key="4">
    <source>
        <dbReference type="ARBA" id="ARBA00023163"/>
    </source>
</evidence>
<keyword evidence="8" id="KW-1185">Reference proteome</keyword>
<gene>
    <name evidence="7" type="ORF">QRO08_24310</name>
</gene>
<name>A0ABY9AQ19_PARCI</name>
<evidence type="ECO:0000256" key="1">
    <source>
        <dbReference type="ARBA" id="ARBA00022491"/>
    </source>
</evidence>
<accession>A0ABY9AQ19</accession>
<evidence type="ECO:0000259" key="6">
    <source>
        <dbReference type="PROSITE" id="PS50977"/>
    </source>
</evidence>
<dbReference type="EMBL" id="CP127363">
    <property type="protein sequence ID" value="WIY48898.1"/>
    <property type="molecule type" value="Genomic_DNA"/>
</dbReference>
<dbReference type="PANTHER" id="PTHR30055:SF209">
    <property type="entry name" value="POSSIBLE TRANSCRIPTIONAL REGULATORY PROTEIN (PROBABLY TETR-FAMILY)"/>
    <property type="match status" value="1"/>
</dbReference>
<evidence type="ECO:0000256" key="5">
    <source>
        <dbReference type="PROSITE-ProRule" id="PRU00335"/>
    </source>
</evidence>
<sequence>MNTPSPLPRRSFRAQMHEARAQAIVAAAGRLLGEKGFEAMTLDEVAAEVGVAKASLYKHFAGKEDLCATAMARAVERLREFLEGLPQGLPPLDCLERLLRWLLSLQLTDELPLLLSRNSGLQRPLKECAAYQSALQCVSARVMEWITAAQGEGLLSRMLPAEVILYSIYARSADPLLSMLRDQGGHTDEQIVDWAVQTCFDGLKSR</sequence>
<dbReference type="Proteomes" id="UP001242732">
    <property type="component" value="Chromosome"/>
</dbReference>
<dbReference type="InterPro" id="IPR023772">
    <property type="entry name" value="DNA-bd_HTH_TetR-type_CS"/>
</dbReference>
<evidence type="ECO:0000313" key="8">
    <source>
        <dbReference type="Proteomes" id="UP001242732"/>
    </source>
</evidence>
<dbReference type="PRINTS" id="PR00455">
    <property type="entry name" value="HTHTETR"/>
</dbReference>
<keyword evidence="3 5" id="KW-0238">DNA-binding</keyword>
<dbReference type="InterPro" id="IPR001647">
    <property type="entry name" value="HTH_TetR"/>
</dbReference>
<dbReference type="PANTHER" id="PTHR30055">
    <property type="entry name" value="HTH-TYPE TRANSCRIPTIONAL REGULATOR RUTR"/>
    <property type="match status" value="1"/>
</dbReference>
<keyword evidence="4" id="KW-0804">Transcription</keyword>
<evidence type="ECO:0000313" key="7">
    <source>
        <dbReference type="EMBL" id="WIY48898.1"/>
    </source>
</evidence>
<reference evidence="7 8" key="1">
    <citation type="submission" date="2023-06" db="EMBL/GenBank/DDBJ databases">
        <authorList>
            <person name="Ham H."/>
            <person name="Park D.S."/>
        </authorList>
    </citation>
    <scope>NUCLEOTIDE SEQUENCE [LARGE SCALE GENOMIC DNA]</scope>
    <source>
        <strain evidence="7 8">KACC 17005</strain>
    </source>
</reference>
<feature type="domain" description="HTH tetR-type" evidence="6">
    <location>
        <begin position="18"/>
        <end position="78"/>
    </location>
</feature>
<dbReference type="InterPro" id="IPR009057">
    <property type="entry name" value="Homeodomain-like_sf"/>
</dbReference>
<dbReference type="PROSITE" id="PS50977">
    <property type="entry name" value="HTH_TETR_2"/>
    <property type="match status" value="1"/>
</dbReference>
<keyword evidence="2" id="KW-0805">Transcription regulation</keyword>